<dbReference type="GeneID" id="96870987"/>
<proteinExistence type="predicted"/>
<dbReference type="Proteomes" id="UP000092528">
    <property type="component" value="Chromosome 1"/>
</dbReference>
<keyword evidence="3" id="KW-1185">Reference proteome</keyword>
<evidence type="ECO:0000256" key="1">
    <source>
        <dbReference type="SAM" id="SignalP"/>
    </source>
</evidence>
<name>A0A1C7F8C8_9VIBR</name>
<protein>
    <submittedName>
        <fullName evidence="2">Uncharacterized protein</fullName>
    </submittedName>
</protein>
<dbReference type="PATRIC" id="fig|45658.7.peg.988"/>
<evidence type="ECO:0000313" key="3">
    <source>
        <dbReference type="Proteomes" id="UP000092528"/>
    </source>
</evidence>
<dbReference type="STRING" id="45658.VSVS12_01446"/>
<sequence length="291" mass="32557">MQLSINSVKLTIATALLSLISFSASANDFCQQNLLPILKQAYPTATALTNNDGEPYQLQLHDEYQRSIDLGFSSHAVCKVWPANPELTLLAVKLDYYEEEQQGWAASTADLEILVVDTKSKQILARQLLVDALFSDAISVDSIALDTARYHLNDHITAFGVTVKRSSRSGPNPYNSKTLSLFQFDATQPQGKQISLLVDSLIVNQFGGESDTTCAGEFWRTKRIVIINNAKQQAPNLSPLTVKTQVKHFRSTREQDSFDCIDNTIDIKKETTTLRFDGTQYPVAKEMRYHF</sequence>
<accession>A0A1C7F8C8</accession>
<evidence type="ECO:0000313" key="2">
    <source>
        <dbReference type="EMBL" id="ANU36151.1"/>
    </source>
</evidence>
<gene>
    <name evidence="2" type="ORF">VSVS05_01024</name>
</gene>
<dbReference type="RefSeq" id="WP_065545210.1">
    <property type="nucleotide sequence ID" value="NZ_CP016414.1"/>
</dbReference>
<dbReference type="AlphaFoldDB" id="A0A1C7F8C8"/>
<feature type="chain" id="PRO_5008885491" evidence="1">
    <location>
        <begin position="27"/>
        <end position="291"/>
    </location>
</feature>
<organism evidence="2 3">
    <name type="scientific">Vibrio scophthalmi</name>
    <dbReference type="NCBI Taxonomy" id="45658"/>
    <lineage>
        <taxon>Bacteria</taxon>
        <taxon>Pseudomonadati</taxon>
        <taxon>Pseudomonadota</taxon>
        <taxon>Gammaproteobacteria</taxon>
        <taxon>Vibrionales</taxon>
        <taxon>Vibrionaceae</taxon>
        <taxon>Vibrio</taxon>
    </lineage>
</organism>
<feature type="signal peptide" evidence="1">
    <location>
        <begin position="1"/>
        <end position="26"/>
    </location>
</feature>
<keyword evidence="1" id="KW-0732">Signal</keyword>
<reference evidence="2 3" key="1">
    <citation type="submission" date="2016-07" db="EMBL/GenBank/DDBJ databases">
        <title>Genome sequencing of Vibrio scophthalmi strain VS-05, an isolated from Paralichthys olivaceus.</title>
        <authorList>
            <person name="Han H.-J."/>
        </authorList>
    </citation>
    <scope>NUCLEOTIDE SEQUENCE [LARGE SCALE GENOMIC DNA]</scope>
    <source>
        <strain evidence="2 3">VS-05</strain>
    </source>
</reference>
<dbReference type="EMBL" id="CP016414">
    <property type="protein sequence ID" value="ANU36151.1"/>
    <property type="molecule type" value="Genomic_DNA"/>
</dbReference>